<dbReference type="AlphaFoldDB" id="A0A933L1H1"/>
<protein>
    <submittedName>
        <fullName evidence="2">Uncharacterized protein</fullName>
    </submittedName>
</protein>
<evidence type="ECO:0000313" key="3">
    <source>
        <dbReference type="Proteomes" id="UP000782610"/>
    </source>
</evidence>
<reference evidence="2" key="1">
    <citation type="submission" date="2020-07" db="EMBL/GenBank/DDBJ databases">
        <title>Huge and variable diversity of episymbiotic CPR bacteria and DPANN archaea in groundwater ecosystems.</title>
        <authorList>
            <person name="He C.Y."/>
            <person name="Keren R."/>
            <person name="Whittaker M."/>
            <person name="Farag I.F."/>
            <person name="Doudna J."/>
            <person name="Cate J.H.D."/>
            <person name="Banfield J.F."/>
        </authorList>
    </citation>
    <scope>NUCLEOTIDE SEQUENCE</scope>
    <source>
        <strain evidence="2">NC_groundwater_1586_Pr3_B-0.1um_66_15</strain>
    </source>
</reference>
<dbReference type="EMBL" id="JACRAF010000033">
    <property type="protein sequence ID" value="MBI4922509.1"/>
    <property type="molecule type" value="Genomic_DNA"/>
</dbReference>
<organism evidence="2 3">
    <name type="scientific">Devosia nanyangense</name>
    <dbReference type="NCBI Taxonomy" id="1228055"/>
    <lineage>
        <taxon>Bacteria</taxon>
        <taxon>Pseudomonadati</taxon>
        <taxon>Pseudomonadota</taxon>
        <taxon>Alphaproteobacteria</taxon>
        <taxon>Hyphomicrobiales</taxon>
        <taxon>Devosiaceae</taxon>
        <taxon>Devosia</taxon>
    </lineage>
</organism>
<proteinExistence type="predicted"/>
<feature type="signal peptide" evidence="1">
    <location>
        <begin position="1"/>
        <end position="21"/>
    </location>
</feature>
<dbReference type="Proteomes" id="UP000782610">
    <property type="component" value="Unassembled WGS sequence"/>
</dbReference>
<evidence type="ECO:0000313" key="2">
    <source>
        <dbReference type="EMBL" id="MBI4922509.1"/>
    </source>
</evidence>
<gene>
    <name evidence="2" type="ORF">HY834_12230</name>
</gene>
<feature type="chain" id="PRO_5037369273" evidence="1">
    <location>
        <begin position="22"/>
        <end position="133"/>
    </location>
</feature>
<evidence type="ECO:0000256" key="1">
    <source>
        <dbReference type="SAM" id="SignalP"/>
    </source>
</evidence>
<keyword evidence="1" id="KW-0732">Signal</keyword>
<accession>A0A933L1H1</accession>
<name>A0A933L1H1_9HYPH</name>
<sequence length="133" mass="13699">MDRIIGVAALLVGLAASPALATEWVSCTTPAGEASFDYLVGSLDVLAVAGLNISVGERVWASSVAYGPGDPVVVGQAFEDDEVVLIDAMDDGMSSVIAQLRLFKAEEGDNPVVYSGTLRIVDHGAWTVSCIGG</sequence>
<comment type="caution">
    <text evidence="2">The sequence shown here is derived from an EMBL/GenBank/DDBJ whole genome shotgun (WGS) entry which is preliminary data.</text>
</comment>